<dbReference type="PANTHER" id="PTHR12526:SF630">
    <property type="entry name" value="GLYCOSYLTRANSFERASE"/>
    <property type="match status" value="1"/>
</dbReference>
<evidence type="ECO:0000313" key="2">
    <source>
        <dbReference type="Proteomes" id="UP000251889"/>
    </source>
</evidence>
<protein>
    <submittedName>
        <fullName evidence="1">Glycosyltransferase family 1 protein</fullName>
    </submittedName>
</protein>
<dbReference type="PANTHER" id="PTHR12526">
    <property type="entry name" value="GLYCOSYLTRANSFERASE"/>
    <property type="match status" value="1"/>
</dbReference>
<dbReference type="Pfam" id="PF13692">
    <property type="entry name" value="Glyco_trans_1_4"/>
    <property type="match status" value="1"/>
</dbReference>
<dbReference type="SUPFAM" id="SSF53756">
    <property type="entry name" value="UDP-Glycosyltransferase/glycogen phosphorylase"/>
    <property type="match status" value="1"/>
</dbReference>
<evidence type="ECO:0000313" key="1">
    <source>
        <dbReference type="EMBL" id="RAW03498.1"/>
    </source>
</evidence>
<keyword evidence="1" id="KW-0808">Transferase</keyword>
<accession>A0A364YCX6</accession>
<dbReference type="OrthoDB" id="9815351at2"/>
<reference evidence="1 2" key="1">
    <citation type="submission" date="2018-06" db="EMBL/GenBank/DDBJ databases">
        <title>Chryseolinea flavus sp. nov., a member of the phylum Bacteroidetes isolated from soil.</title>
        <authorList>
            <person name="Li Y."/>
            <person name="Wang J."/>
        </authorList>
    </citation>
    <scope>NUCLEOTIDE SEQUENCE [LARGE SCALE GENOMIC DNA]</scope>
    <source>
        <strain evidence="1 2">SDU1-6</strain>
    </source>
</reference>
<dbReference type="EMBL" id="QMFY01000001">
    <property type="protein sequence ID" value="RAW03498.1"/>
    <property type="molecule type" value="Genomic_DNA"/>
</dbReference>
<dbReference type="AlphaFoldDB" id="A0A364YCX6"/>
<gene>
    <name evidence="1" type="ORF">DQQ10_00685</name>
</gene>
<dbReference type="Proteomes" id="UP000251889">
    <property type="component" value="Unassembled WGS sequence"/>
</dbReference>
<keyword evidence="2" id="KW-1185">Reference proteome</keyword>
<dbReference type="GO" id="GO:0016740">
    <property type="term" value="F:transferase activity"/>
    <property type="evidence" value="ECO:0007669"/>
    <property type="project" value="UniProtKB-KW"/>
</dbReference>
<proteinExistence type="predicted"/>
<sequence>MLRIVFITPYPQGEAPSQRFRFEQYFPLLEKAGFNISIKPFLEGADWKVIYRPGEWTKKVKLLIKSFFKRSMLIFTLFSADFVFIHREAMPFGPPIIEWVIAKILRKKIIYDFDDAIWATDKVSESLVSRIIKWRSKTKAICQWSYRVSCGNQYLCDFASQYNKNVIRNPTTIDTVNVHNKERFDNSKKDNTRIVIGWTGSHSTLKYLTAIQPALKIIAENLPQVDFMVIADRDPHLNLPRYYFRPWSLQTEITDLLKFDIGIMPLPDNEWSRGKCGFKALQYMSLGVPAVATPVGVNTEIIDHSKNGFLCGHESEWVAILTRLVEDADLRKKIGAAGKETVINHYSVESNGTTFLSFFQA</sequence>
<organism evidence="1 2">
    <name type="scientific">Pseudochryseolinea flava</name>
    <dbReference type="NCBI Taxonomy" id="2059302"/>
    <lineage>
        <taxon>Bacteria</taxon>
        <taxon>Pseudomonadati</taxon>
        <taxon>Bacteroidota</taxon>
        <taxon>Cytophagia</taxon>
        <taxon>Cytophagales</taxon>
        <taxon>Fulvivirgaceae</taxon>
        <taxon>Pseudochryseolinea</taxon>
    </lineage>
</organism>
<comment type="caution">
    <text evidence="1">The sequence shown here is derived from an EMBL/GenBank/DDBJ whole genome shotgun (WGS) entry which is preliminary data.</text>
</comment>
<name>A0A364YCX6_9BACT</name>
<dbReference type="Gene3D" id="3.40.50.2000">
    <property type="entry name" value="Glycogen Phosphorylase B"/>
    <property type="match status" value="1"/>
</dbReference>